<dbReference type="InterPro" id="IPR011539">
    <property type="entry name" value="RHD_DNA_bind_dom"/>
</dbReference>
<dbReference type="Pfam" id="PF00554">
    <property type="entry name" value="RHD_DNA_bind"/>
    <property type="match status" value="1"/>
</dbReference>
<dbReference type="Gene3D" id="2.60.40.340">
    <property type="entry name" value="Rel homology domain (RHD), DNA-binding domain"/>
    <property type="match status" value="1"/>
</dbReference>
<dbReference type="PANTHER" id="PTHR24169:SF28">
    <property type="entry name" value="NUCLEAR FACTOR NF-KAPPA-B P110 SUBUNIT"/>
    <property type="match status" value="1"/>
</dbReference>
<dbReference type="PANTHER" id="PTHR24169">
    <property type="entry name" value="NUCLEAR FACTOR NF-KAPPA-B PROTEIN"/>
    <property type="match status" value="1"/>
</dbReference>
<feature type="domain" description="RHD" evidence="2">
    <location>
        <begin position="59"/>
        <end position="248"/>
    </location>
</feature>
<dbReference type="InterPro" id="IPR014756">
    <property type="entry name" value="Ig_E-set"/>
</dbReference>
<feature type="compositionally biased region" description="Low complexity" evidence="1">
    <location>
        <begin position="9"/>
        <end position="24"/>
    </location>
</feature>
<name>A0AAD5L190_9CRUS</name>
<dbReference type="InterPro" id="IPR008967">
    <property type="entry name" value="p53-like_TF_DNA-bd_sf"/>
</dbReference>
<gene>
    <name evidence="3" type="ORF">GHT06_019107</name>
</gene>
<evidence type="ECO:0000259" key="2">
    <source>
        <dbReference type="PROSITE" id="PS50254"/>
    </source>
</evidence>
<accession>A0AAD5L190</accession>
<dbReference type="SUPFAM" id="SSF49417">
    <property type="entry name" value="p53-like transcription factors"/>
    <property type="match status" value="1"/>
</dbReference>
<protein>
    <recommendedName>
        <fullName evidence="2">RHD domain-containing protein</fullName>
    </recommendedName>
</protein>
<dbReference type="GO" id="GO:0000981">
    <property type="term" value="F:DNA-binding transcription factor activity, RNA polymerase II-specific"/>
    <property type="evidence" value="ECO:0007669"/>
    <property type="project" value="TreeGrafter"/>
</dbReference>
<comment type="caution">
    <text evidence="3">The sequence shown here is derived from an EMBL/GenBank/DDBJ whole genome shotgun (WGS) entry which is preliminary data.</text>
</comment>
<dbReference type="SUPFAM" id="SSF81296">
    <property type="entry name" value="E set domains"/>
    <property type="match status" value="1"/>
</dbReference>
<dbReference type="Pfam" id="PF16179">
    <property type="entry name" value="RHD_dimer"/>
    <property type="match status" value="1"/>
</dbReference>
<feature type="region of interest" description="Disordered" evidence="1">
    <location>
        <begin position="1"/>
        <end position="24"/>
    </location>
</feature>
<keyword evidence="4" id="KW-1185">Reference proteome</keyword>
<dbReference type="InterPro" id="IPR032397">
    <property type="entry name" value="RHD_dimer"/>
</dbReference>
<reference evidence="3 4" key="1">
    <citation type="submission" date="2022-05" db="EMBL/GenBank/DDBJ databases">
        <title>A multi-omics perspective on studying reproductive biology in Daphnia sinensis.</title>
        <authorList>
            <person name="Jia J."/>
        </authorList>
    </citation>
    <scope>NUCLEOTIDE SEQUENCE [LARGE SCALE GENOMIC DNA]</scope>
    <source>
        <strain evidence="3 4">WSL</strain>
    </source>
</reference>
<dbReference type="EMBL" id="WJBH02000008">
    <property type="protein sequence ID" value="KAI9553838.1"/>
    <property type="molecule type" value="Genomic_DNA"/>
</dbReference>
<dbReference type="PROSITE" id="PS50254">
    <property type="entry name" value="REL_2"/>
    <property type="match status" value="1"/>
</dbReference>
<proteinExistence type="predicted"/>
<dbReference type="InterPro" id="IPR000451">
    <property type="entry name" value="NFkB/Dor"/>
</dbReference>
<sequence length="426" mass="48065">MQQPIGNNSPYSPESSHSSSSPLSHCYSSGNSPIMCASPNNVYLVTGSLPNSVAARTTRLSPCLSILNQPQSKFRFRYASEMTGTHGCLMAESKERNKKEYIRIQLEGCQEREAIIRCTLVTNSPKPVPHVHRLGGEGNSNGNEGEFQEIVVSASKNDWIATFSGLTIMHTAKKQVREVIERRLITEKGPINRNQGQQLKDEADKIANTMDLHSVRLKFEAFVERNGFREQIGVPVYSQAIHNLKSTHAGDLRLVRIDKVYSCCTGQEEIFIFVEKVNKKDIKIRFFETDENEQEQDPFSGSDEVKMFVKNLAKVIVNSTIKSLKRDIFVSTRKMPWWSKELCALHIYTEELVAITKAIECACVSSPPLVRISSDSRSVTEAVNGFNPSNDYIIHIRNIVADALSANQDRTTLDSNPRRNYRKRHR</sequence>
<dbReference type="Proteomes" id="UP000820818">
    <property type="component" value="Linkage Group LG8"/>
</dbReference>
<dbReference type="InterPro" id="IPR037059">
    <property type="entry name" value="RHD_DNA_bind_dom_sf"/>
</dbReference>
<dbReference type="Gene3D" id="2.60.40.10">
    <property type="entry name" value="Immunoglobulins"/>
    <property type="match status" value="1"/>
</dbReference>
<dbReference type="AlphaFoldDB" id="A0AAD5L190"/>
<dbReference type="GO" id="GO:0005737">
    <property type="term" value="C:cytoplasm"/>
    <property type="evidence" value="ECO:0007669"/>
    <property type="project" value="InterPro"/>
</dbReference>
<dbReference type="PRINTS" id="PR00057">
    <property type="entry name" value="NFKBTNSCPFCT"/>
</dbReference>
<evidence type="ECO:0000313" key="4">
    <source>
        <dbReference type="Proteomes" id="UP000820818"/>
    </source>
</evidence>
<dbReference type="InterPro" id="IPR013783">
    <property type="entry name" value="Ig-like_fold"/>
</dbReference>
<dbReference type="GO" id="GO:0000978">
    <property type="term" value="F:RNA polymerase II cis-regulatory region sequence-specific DNA binding"/>
    <property type="evidence" value="ECO:0007669"/>
    <property type="project" value="TreeGrafter"/>
</dbReference>
<evidence type="ECO:0000256" key="1">
    <source>
        <dbReference type="SAM" id="MobiDB-lite"/>
    </source>
</evidence>
<evidence type="ECO:0000313" key="3">
    <source>
        <dbReference type="EMBL" id="KAI9553838.1"/>
    </source>
</evidence>
<organism evidence="3 4">
    <name type="scientific">Daphnia sinensis</name>
    <dbReference type="NCBI Taxonomy" id="1820382"/>
    <lineage>
        <taxon>Eukaryota</taxon>
        <taxon>Metazoa</taxon>
        <taxon>Ecdysozoa</taxon>
        <taxon>Arthropoda</taxon>
        <taxon>Crustacea</taxon>
        <taxon>Branchiopoda</taxon>
        <taxon>Diplostraca</taxon>
        <taxon>Cladocera</taxon>
        <taxon>Anomopoda</taxon>
        <taxon>Daphniidae</taxon>
        <taxon>Daphnia</taxon>
        <taxon>Daphnia similis group</taxon>
    </lineage>
</organism>